<comment type="subcellular location">
    <subcellularLocation>
        <location evidence="1">Membrane</location>
        <topology evidence="1">Multi-pass membrane protein</topology>
    </subcellularLocation>
</comment>
<evidence type="ECO:0000256" key="2">
    <source>
        <dbReference type="ARBA" id="ARBA00008335"/>
    </source>
</evidence>
<evidence type="ECO:0000256" key="1">
    <source>
        <dbReference type="ARBA" id="ARBA00004141"/>
    </source>
</evidence>
<evidence type="ECO:0000256" key="6">
    <source>
        <dbReference type="ARBA" id="ARBA00023136"/>
    </source>
</evidence>
<feature type="transmembrane region" description="Helical" evidence="7">
    <location>
        <begin position="516"/>
        <end position="534"/>
    </location>
</feature>
<keyword evidence="9" id="KW-1185">Reference proteome</keyword>
<dbReference type="PANTHER" id="PTHR23511:SF38">
    <property type="entry name" value="SYNAPTIC VESICLE 2-RELATED PROTEIN-LIKE PROTEIN"/>
    <property type="match status" value="1"/>
</dbReference>
<feature type="transmembrane region" description="Helical" evidence="7">
    <location>
        <begin position="399"/>
        <end position="421"/>
    </location>
</feature>
<feature type="transmembrane region" description="Helical" evidence="7">
    <location>
        <begin position="51"/>
        <end position="76"/>
    </location>
</feature>
<feature type="domain" description="Major facilitator superfamily (MFS) profile" evidence="8">
    <location>
        <begin position="51"/>
        <end position="540"/>
    </location>
</feature>
<feature type="transmembrane region" description="Helical" evidence="7">
    <location>
        <begin position="118"/>
        <end position="140"/>
    </location>
</feature>
<protein>
    <submittedName>
        <fullName evidence="10">Synaptic vesicle glycoprotein 2B-like isoform X1</fullName>
    </submittedName>
</protein>
<evidence type="ECO:0000256" key="5">
    <source>
        <dbReference type="ARBA" id="ARBA00022989"/>
    </source>
</evidence>
<dbReference type="PANTHER" id="PTHR23511">
    <property type="entry name" value="SYNAPTIC VESICLE GLYCOPROTEIN 2"/>
    <property type="match status" value="1"/>
</dbReference>
<organism evidence="9 10">
    <name type="scientific">Polistes dominula</name>
    <name type="common">European paper wasp</name>
    <name type="synonym">Vespa dominula</name>
    <dbReference type="NCBI Taxonomy" id="743375"/>
    <lineage>
        <taxon>Eukaryota</taxon>
        <taxon>Metazoa</taxon>
        <taxon>Ecdysozoa</taxon>
        <taxon>Arthropoda</taxon>
        <taxon>Hexapoda</taxon>
        <taxon>Insecta</taxon>
        <taxon>Pterygota</taxon>
        <taxon>Neoptera</taxon>
        <taxon>Endopterygota</taxon>
        <taxon>Hymenoptera</taxon>
        <taxon>Apocrita</taxon>
        <taxon>Aculeata</taxon>
        <taxon>Vespoidea</taxon>
        <taxon>Vespidae</taxon>
        <taxon>Polistinae</taxon>
        <taxon>Polistini</taxon>
        <taxon>Polistes</taxon>
    </lineage>
</organism>
<gene>
    <name evidence="10" type="primary">LOC107067638</name>
</gene>
<dbReference type="Pfam" id="PF00083">
    <property type="entry name" value="Sugar_tr"/>
    <property type="match status" value="1"/>
</dbReference>
<dbReference type="InterPro" id="IPR011701">
    <property type="entry name" value="MFS"/>
</dbReference>
<dbReference type="RefSeq" id="XP_015178791.1">
    <property type="nucleotide sequence ID" value="XM_015323305.1"/>
</dbReference>
<dbReference type="InterPro" id="IPR036259">
    <property type="entry name" value="MFS_trans_sf"/>
</dbReference>
<feature type="transmembrane region" description="Helical" evidence="7">
    <location>
        <begin position="328"/>
        <end position="349"/>
    </location>
</feature>
<dbReference type="SUPFAM" id="SSF103473">
    <property type="entry name" value="MFS general substrate transporter"/>
    <property type="match status" value="1"/>
</dbReference>
<keyword evidence="4 7" id="KW-0812">Transmembrane</keyword>
<keyword evidence="3" id="KW-0813">Transport</keyword>
<proteinExistence type="inferred from homology"/>
<feature type="transmembrane region" description="Helical" evidence="7">
    <location>
        <begin position="453"/>
        <end position="476"/>
    </location>
</feature>
<dbReference type="Pfam" id="PF07690">
    <property type="entry name" value="MFS_1"/>
    <property type="match status" value="1"/>
</dbReference>
<evidence type="ECO:0000256" key="7">
    <source>
        <dbReference type="SAM" id="Phobius"/>
    </source>
</evidence>
<evidence type="ECO:0000256" key="3">
    <source>
        <dbReference type="ARBA" id="ARBA00022448"/>
    </source>
</evidence>
<dbReference type="InterPro" id="IPR005828">
    <property type="entry name" value="MFS_sugar_transport-like"/>
</dbReference>
<keyword evidence="6 7" id="KW-0472">Membrane</keyword>
<name>A0ABM1IF04_POLDO</name>
<feature type="transmembrane region" description="Helical" evidence="7">
    <location>
        <begin position="428"/>
        <end position="447"/>
    </location>
</feature>
<comment type="similarity">
    <text evidence="2">Belongs to the major facilitator superfamily.</text>
</comment>
<dbReference type="PROSITE" id="PS50850">
    <property type="entry name" value="MFS"/>
    <property type="match status" value="1"/>
</dbReference>
<feature type="transmembrane region" description="Helical" evidence="7">
    <location>
        <begin position="146"/>
        <end position="163"/>
    </location>
</feature>
<evidence type="ECO:0000313" key="10">
    <source>
        <dbReference type="RefSeq" id="XP_015178791.1"/>
    </source>
</evidence>
<dbReference type="Proteomes" id="UP000694924">
    <property type="component" value="Unplaced"/>
</dbReference>
<feature type="transmembrane region" description="Helical" evidence="7">
    <location>
        <begin position="488"/>
        <end position="510"/>
    </location>
</feature>
<dbReference type="Gene3D" id="1.20.1250.20">
    <property type="entry name" value="MFS general substrate transporter like domains"/>
    <property type="match status" value="1"/>
</dbReference>
<feature type="transmembrane region" description="Helical" evidence="7">
    <location>
        <begin position="216"/>
        <end position="235"/>
    </location>
</feature>
<keyword evidence="5 7" id="KW-1133">Transmembrane helix</keyword>
<feature type="transmembrane region" description="Helical" evidence="7">
    <location>
        <begin position="175"/>
        <end position="196"/>
    </location>
</feature>
<sequence>MSLKNEEVDIENTLLKTPSKITFQIEIQQIDEMIVQNALDETGFGKFNFKILAVTALICMNAAFGMLSNGFILPAAACDFKMTTEDKGHLTVSTMLGMLSGSYFWGCFADMKGRRTSLLGSLFLHSASEFLASLVPFYWGFVVFKFTSGLAICGQLTVLYTYLAEFQPIIKRNTFLSWMETSWVMGMVIVACLAWITIPSNIGIKTDMFSFNSWNLFIMICSLPSFFIGVCLIFLPETPKYLAEIGQTVSMLNVLSKMYSENTGKPSEEYLTNLKNSNNQVLSELVLRLGERINEKEDKIPSKTLRTILKNTFMQTLMLVRKPYLHRTFIVCSATYLIMSSYYMLLLWLPDLFQRYAEFQTRYPNQSATVCTVIAFEKNNETVSSMNPNNCDIPIQNSVFLYAFILALAGVPVGLTLPLLINRLGYKFFLVTSTVIASLSSFCIFLVKTSIENLIISCIFESFTSICVSVVSCMLIDFYPTHLRSIAAGLASFFSRLGAMMGTLMTGLLIDNHCTILIVLVGIQLLICSILSILTPKNNK</sequence>
<accession>A0ABM1IF04</accession>
<evidence type="ECO:0000259" key="8">
    <source>
        <dbReference type="PROSITE" id="PS50850"/>
    </source>
</evidence>
<dbReference type="InterPro" id="IPR020846">
    <property type="entry name" value="MFS_dom"/>
</dbReference>
<reference evidence="10" key="1">
    <citation type="submission" date="2025-08" db="UniProtKB">
        <authorList>
            <consortium name="RefSeq"/>
        </authorList>
    </citation>
    <scope>IDENTIFICATION</scope>
    <source>
        <tissue evidence="10">Whole body</tissue>
    </source>
</reference>
<dbReference type="GeneID" id="107067638"/>
<feature type="transmembrane region" description="Helical" evidence="7">
    <location>
        <begin position="88"/>
        <end position="106"/>
    </location>
</feature>
<evidence type="ECO:0000256" key="4">
    <source>
        <dbReference type="ARBA" id="ARBA00022692"/>
    </source>
</evidence>
<evidence type="ECO:0000313" key="9">
    <source>
        <dbReference type="Proteomes" id="UP000694924"/>
    </source>
</evidence>